<dbReference type="Proteomes" id="UP000007494">
    <property type="component" value="Chromosome VIIa"/>
</dbReference>
<dbReference type="SMART" id="SM00487">
    <property type="entry name" value="DEXDc"/>
    <property type="match status" value="1"/>
</dbReference>
<dbReference type="AlphaFoldDB" id="F0VEU9"/>
<gene>
    <name evidence="5" type="ORF">BN1204_020290</name>
    <name evidence="4" type="ORF">NCLIV_020290</name>
</gene>
<dbReference type="EMBL" id="LN714481">
    <property type="protein sequence ID" value="CEL66211.1"/>
    <property type="molecule type" value="Genomic_DNA"/>
</dbReference>
<dbReference type="OrthoDB" id="447648at2759"/>
<dbReference type="GeneID" id="13444087"/>
<dbReference type="Gene3D" id="3.40.50.10810">
    <property type="entry name" value="Tandem AAA-ATPase domain"/>
    <property type="match status" value="1"/>
</dbReference>
<name>F0VEU9_NEOCL</name>
<evidence type="ECO:0000256" key="1">
    <source>
        <dbReference type="ARBA" id="ARBA00022801"/>
    </source>
</evidence>
<dbReference type="SUPFAM" id="SSF52540">
    <property type="entry name" value="P-loop containing nucleoside triphosphate hydrolases"/>
    <property type="match status" value="2"/>
</dbReference>
<feature type="domain" description="Helicase ATP-binding" evidence="2">
    <location>
        <begin position="257"/>
        <end position="426"/>
    </location>
</feature>
<sequence length="677" mass="74136">MRVFIPPFRKRAHSAPDHHVLTGSNGGANETAAPTTFVKVDSNMVSVIPQGVPPAVTHGRLSLAASETTVPSNVESSTGSQPPAALSTDFVGYEVLYTKRSLKKRKTDGVLLVKAGSIALLDDAGMVVAKSISKGGWSTENGPGSSLVLGNFELELCEQILEEEYSSGRLFIGNCASTCAPTGGPQAKAPRRFQAPLVSTQLFQPVATTVVEKGVPHGAFEIAVCETPSGERCPIWIDAFLNKYLRPHQREGISWMYNQLLEGGGCILADTMGLGKTIQAISLLWVAVSQPAGLRPLATKCCVVCPASLVGNWTHEVKKWLGNRLTFVVASGDGKETKAILQQFTSANICKLVIVSYDQLRKLCGTITSSIDILICDEGHRLKSSKSQTALHLQKLRCRHRLILSGTPLQNDMDELYACCSFVRPDAIPDNRVFAKVFKEPILRAGLPTATVAEKQLGQRRAEELTSLLSRFMLRRTDDVLKSFVPPKKTVAIYLNLLDKQRFAYETVCKFALKGELRMHSKMQFLENLLLSIRSSSDDKVVIVSNFTSTLDNIEIFMRAKGYSFLRLDGSTAVRDRTGLVKTFNESEQCFAFLLSSKAGGVGLNLIGANRLILLDPDWNPANDQQALARIWRPGQVNPVFIYRLVGARTIEEKILQRQAYKTTLAQVGVVGIDVRK</sequence>
<dbReference type="GO" id="GO:0015616">
    <property type="term" value="F:DNA translocase activity"/>
    <property type="evidence" value="ECO:0007669"/>
    <property type="project" value="TreeGrafter"/>
</dbReference>
<dbReference type="GO" id="GO:0045003">
    <property type="term" value="P:double-strand break repair via synthesis-dependent strand annealing"/>
    <property type="evidence" value="ECO:0007669"/>
    <property type="project" value="TreeGrafter"/>
</dbReference>
<reference evidence="5" key="4">
    <citation type="journal article" date="2015" name="PLoS ONE">
        <title>Comprehensive Evaluation of Toxoplasma gondii VEG and Neospora caninum LIV Genomes with Tachyzoite Stage Transcriptome and Proteome Defines Novel Transcript Features.</title>
        <authorList>
            <person name="Ramaprasad A."/>
            <person name="Mourier T."/>
            <person name="Naeem R."/>
            <person name="Malas T.B."/>
            <person name="Moussa E."/>
            <person name="Panigrahi A."/>
            <person name="Vermont S.J."/>
            <person name="Otto T.D."/>
            <person name="Wastling J."/>
            <person name="Pain A."/>
        </authorList>
    </citation>
    <scope>NUCLEOTIDE SEQUENCE</scope>
    <source>
        <strain evidence="5">Liverpool</strain>
    </source>
</reference>
<dbReference type="InterPro" id="IPR049730">
    <property type="entry name" value="SNF2/RAD54-like_C"/>
</dbReference>
<dbReference type="Gene3D" id="3.40.50.300">
    <property type="entry name" value="P-loop containing nucleotide triphosphate hydrolases"/>
    <property type="match status" value="1"/>
</dbReference>
<dbReference type="OMA" id="IWIDAFL"/>
<dbReference type="InterPro" id="IPR000330">
    <property type="entry name" value="SNF2_N"/>
</dbReference>
<dbReference type="GO" id="GO:0007131">
    <property type="term" value="P:reciprocal meiotic recombination"/>
    <property type="evidence" value="ECO:0007669"/>
    <property type="project" value="TreeGrafter"/>
</dbReference>
<evidence type="ECO:0000313" key="5">
    <source>
        <dbReference type="EMBL" id="CEL66211.1"/>
    </source>
</evidence>
<evidence type="ECO:0000259" key="3">
    <source>
        <dbReference type="PROSITE" id="PS51194"/>
    </source>
</evidence>
<evidence type="ECO:0000259" key="2">
    <source>
        <dbReference type="PROSITE" id="PS51192"/>
    </source>
</evidence>
<dbReference type="GO" id="GO:0016787">
    <property type="term" value="F:hydrolase activity"/>
    <property type="evidence" value="ECO:0007669"/>
    <property type="project" value="UniProtKB-KW"/>
</dbReference>
<dbReference type="GO" id="GO:0005524">
    <property type="term" value="F:ATP binding"/>
    <property type="evidence" value="ECO:0007669"/>
    <property type="project" value="InterPro"/>
</dbReference>
<dbReference type="PROSITE" id="PS51192">
    <property type="entry name" value="HELICASE_ATP_BIND_1"/>
    <property type="match status" value="1"/>
</dbReference>
<dbReference type="InterPro" id="IPR014001">
    <property type="entry name" value="Helicase_ATP-bd"/>
</dbReference>
<dbReference type="Pfam" id="PF00176">
    <property type="entry name" value="SNF2-rel_dom"/>
    <property type="match status" value="1"/>
</dbReference>
<dbReference type="PANTHER" id="PTHR45629:SF7">
    <property type="entry name" value="DNA EXCISION REPAIR PROTEIN ERCC-6-RELATED"/>
    <property type="match status" value="1"/>
</dbReference>
<dbReference type="InterPro" id="IPR001650">
    <property type="entry name" value="Helicase_C-like"/>
</dbReference>
<dbReference type="EMBL" id="FR823388">
    <property type="protein sequence ID" value="CBZ52243.1"/>
    <property type="molecule type" value="Genomic_DNA"/>
</dbReference>
<dbReference type="PROSITE" id="PS51194">
    <property type="entry name" value="HELICASE_CTER"/>
    <property type="match status" value="1"/>
</dbReference>
<dbReference type="Pfam" id="PF00271">
    <property type="entry name" value="Helicase_C"/>
    <property type="match status" value="1"/>
</dbReference>
<proteinExistence type="predicted"/>
<dbReference type="eggNOG" id="KOG0390">
    <property type="taxonomic scope" value="Eukaryota"/>
</dbReference>
<dbReference type="SMART" id="SM00490">
    <property type="entry name" value="HELICc"/>
    <property type="match status" value="1"/>
</dbReference>
<protein>
    <submittedName>
        <fullName evidence="5">DNA repair and recombination protein RAD54B</fullName>
    </submittedName>
</protein>
<reference evidence="6" key="3">
    <citation type="journal article" date="2012" name="PLoS Pathog.">
        <title>Comparative genomics of the apicomplexan parasites Toxoplasma gondii and Neospora caninum: Coccidia differing in host range and transmission strategy.</title>
        <authorList>
            <person name="Reid A.J."/>
            <person name="Vermont S.J."/>
            <person name="Cotton J.A."/>
            <person name="Harris D."/>
            <person name="Hill-Cawthorne G.A."/>
            <person name="Konen-Waisman S."/>
            <person name="Latham S.M."/>
            <person name="Mourier T."/>
            <person name="Norton R."/>
            <person name="Quail M.A."/>
            <person name="Sanders M."/>
            <person name="Shanmugam D."/>
            <person name="Sohal A."/>
            <person name="Wasmuth J.D."/>
            <person name="Brunk B."/>
            <person name="Grigg M.E."/>
            <person name="Howard J.C."/>
            <person name="Parkinson J."/>
            <person name="Roos D.S."/>
            <person name="Trees A.J."/>
            <person name="Berriman M."/>
            <person name="Pain A."/>
            <person name="Wastling J.M."/>
        </authorList>
    </citation>
    <scope>NUCLEOTIDE SEQUENCE [LARGE SCALE GENOMIC DNA]</scope>
    <source>
        <strain evidence="6">Liverpool</strain>
    </source>
</reference>
<reference evidence="4" key="1">
    <citation type="submission" date="2011-02" db="EMBL/GenBank/DDBJ databases">
        <authorList>
            <person name="Aslett M."/>
        </authorList>
    </citation>
    <scope>NUCLEOTIDE SEQUENCE</scope>
    <source>
        <strain evidence="4">Liverpool</strain>
    </source>
</reference>
<dbReference type="GO" id="GO:0005634">
    <property type="term" value="C:nucleus"/>
    <property type="evidence" value="ECO:0007669"/>
    <property type="project" value="TreeGrafter"/>
</dbReference>
<dbReference type="InterPro" id="IPR027417">
    <property type="entry name" value="P-loop_NTPase"/>
</dbReference>
<dbReference type="PANTHER" id="PTHR45629">
    <property type="entry name" value="SNF2/RAD54 FAMILY MEMBER"/>
    <property type="match status" value="1"/>
</dbReference>
<evidence type="ECO:0000313" key="6">
    <source>
        <dbReference type="Proteomes" id="UP000007494"/>
    </source>
</evidence>
<evidence type="ECO:0000313" key="4">
    <source>
        <dbReference type="EMBL" id="CBZ52243.1"/>
    </source>
</evidence>
<dbReference type="InterPro" id="IPR038718">
    <property type="entry name" value="SNF2-like_sf"/>
</dbReference>
<dbReference type="InParanoid" id="F0VEU9"/>
<accession>F0VEU9</accession>
<dbReference type="CDD" id="cd18004">
    <property type="entry name" value="DEXHc_RAD54"/>
    <property type="match status" value="1"/>
</dbReference>
<dbReference type="RefSeq" id="XP_003882275.1">
    <property type="nucleotide sequence ID" value="XM_003882226.1"/>
</dbReference>
<keyword evidence="6" id="KW-1185">Reference proteome</keyword>
<organism evidence="4 6">
    <name type="scientific">Neospora caninum (strain Liverpool)</name>
    <dbReference type="NCBI Taxonomy" id="572307"/>
    <lineage>
        <taxon>Eukaryota</taxon>
        <taxon>Sar</taxon>
        <taxon>Alveolata</taxon>
        <taxon>Apicomplexa</taxon>
        <taxon>Conoidasida</taxon>
        <taxon>Coccidia</taxon>
        <taxon>Eucoccidiorida</taxon>
        <taxon>Eimeriorina</taxon>
        <taxon>Sarcocystidae</taxon>
        <taxon>Neospora</taxon>
    </lineage>
</organism>
<dbReference type="VEuPathDB" id="ToxoDB:NCLIV_020290"/>
<reference evidence="4" key="2">
    <citation type="submission" date="2011-03" db="EMBL/GenBank/DDBJ databases">
        <title>Comparative genomics and transcriptomics of Neospora caninum and Toxoplasma gondii.</title>
        <authorList>
            <person name="Reid A.J."/>
            <person name="Sohal A."/>
            <person name="Harris D."/>
            <person name="Quail M."/>
            <person name="Sanders M."/>
            <person name="Berriman M."/>
            <person name="Wastling J.M."/>
            <person name="Pain A."/>
        </authorList>
    </citation>
    <scope>NUCLEOTIDE SEQUENCE</scope>
    <source>
        <strain evidence="4">Liverpool</strain>
    </source>
</reference>
<feature type="domain" description="Helicase C-terminal" evidence="3">
    <location>
        <begin position="525"/>
        <end position="676"/>
    </location>
</feature>
<dbReference type="InterPro" id="IPR050496">
    <property type="entry name" value="SNF2_RAD54_helicase_repair"/>
</dbReference>
<keyword evidence="1" id="KW-0378">Hydrolase</keyword>
<dbReference type="CDD" id="cd18793">
    <property type="entry name" value="SF2_C_SNF"/>
    <property type="match status" value="1"/>
</dbReference>